<feature type="region of interest" description="Disordered" evidence="1">
    <location>
        <begin position="265"/>
        <end position="330"/>
    </location>
</feature>
<keyword evidence="2" id="KW-0812">Transmembrane</keyword>
<reference evidence="3 4" key="1">
    <citation type="submission" date="2021-12" db="EMBL/GenBank/DDBJ databases">
        <title>Discovery of the Pendulisporaceae a myxobacterial family with distinct sporulation behavior and unique specialized metabolism.</title>
        <authorList>
            <person name="Garcia R."/>
            <person name="Popoff A."/>
            <person name="Bader C.D."/>
            <person name="Loehr J."/>
            <person name="Walesch S."/>
            <person name="Walt C."/>
            <person name="Boldt J."/>
            <person name="Bunk B."/>
            <person name="Haeckl F.J.F.P.J."/>
            <person name="Gunesch A.P."/>
            <person name="Birkelbach J."/>
            <person name="Nuebel U."/>
            <person name="Pietschmann T."/>
            <person name="Bach T."/>
            <person name="Mueller R."/>
        </authorList>
    </citation>
    <scope>NUCLEOTIDE SEQUENCE [LARGE SCALE GENOMIC DNA]</scope>
    <source>
        <strain evidence="3 4">MSr11954</strain>
    </source>
</reference>
<accession>A0ABZ2M2W9</accession>
<feature type="transmembrane region" description="Helical" evidence="2">
    <location>
        <begin position="194"/>
        <end position="214"/>
    </location>
</feature>
<name>A0ABZ2M2W9_9BACT</name>
<dbReference type="Proteomes" id="UP001370348">
    <property type="component" value="Chromosome"/>
</dbReference>
<keyword evidence="4" id="KW-1185">Reference proteome</keyword>
<feature type="compositionally biased region" description="Low complexity" evidence="1">
    <location>
        <begin position="265"/>
        <end position="297"/>
    </location>
</feature>
<evidence type="ECO:0000313" key="3">
    <source>
        <dbReference type="EMBL" id="WXB15717.1"/>
    </source>
</evidence>
<evidence type="ECO:0000256" key="1">
    <source>
        <dbReference type="SAM" id="MobiDB-lite"/>
    </source>
</evidence>
<evidence type="ECO:0000256" key="2">
    <source>
        <dbReference type="SAM" id="Phobius"/>
    </source>
</evidence>
<evidence type="ECO:0000313" key="4">
    <source>
        <dbReference type="Proteomes" id="UP001370348"/>
    </source>
</evidence>
<proteinExistence type="predicted"/>
<keyword evidence="2" id="KW-0472">Membrane</keyword>
<protein>
    <submittedName>
        <fullName evidence="3">Uncharacterized protein</fullName>
    </submittedName>
</protein>
<feature type="compositionally biased region" description="Low complexity" evidence="1">
    <location>
        <begin position="111"/>
        <end position="124"/>
    </location>
</feature>
<feature type="compositionally biased region" description="Basic and acidic residues" evidence="1">
    <location>
        <begin position="77"/>
        <end position="95"/>
    </location>
</feature>
<organism evidence="3 4">
    <name type="scientific">Pendulispora albinea</name>
    <dbReference type="NCBI Taxonomy" id="2741071"/>
    <lineage>
        <taxon>Bacteria</taxon>
        <taxon>Pseudomonadati</taxon>
        <taxon>Myxococcota</taxon>
        <taxon>Myxococcia</taxon>
        <taxon>Myxococcales</taxon>
        <taxon>Sorangiineae</taxon>
        <taxon>Pendulisporaceae</taxon>
        <taxon>Pendulispora</taxon>
    </lineage>
</organism>
<gene>
    <name evidence="3" type="ORF">LZC94_00295</name>
</gene>
<dbReference type="RefSeq" id="WP_394825351.1">
    <property type="nucleotide sequence ID" value="NZ_CP089984.1"/>
</dbReference>
<sequence length="330" mass="33723">MKEPKKEPVPRFAEPDPALAATDPGDPPFVAPQSESVNLPPRPPMAGAATRDFSHLDPETAARAARIVDAYQKSRSRSPEEFEADFRKPAHRDSLDVFVDALHQAKPAVHRPAPAAAPGRSRSAGPDEERPSAAPRQHSTPPDSPEAIRSSRSPVVQDLTEPDPPTYDPAAEGEGDRITLPSLRRQRKQARMRMIAGIAAVLVVALAGGGWALLHLEGDSAATAPAGAPMEPVSAPMHAPSAAAAAAPGTTAPIATAPVATAPVATGAAPSAPGTPSANAAVAPSASAQPSASVAAPAAPPSTHHAPGSTSRTRTPKPARVEPPGSELLQ</sequence>
<dbReference type="EMBL" id="CP089984">
    <property type="protein sequence ID" value="WXB15717.1"/>
    <property type="molecule type" value="Genomic_DNA"/>
</dbReference>
<feature type="region of interest" description="Disordered" evidence="1">
    <location>
        <begin position="1"/>
        <end position="178"/>
    </location>
</feature>
<keyword evidence="2" id="KW-1133">Transmembrane helix</keyword>